<sequence>MALMKCSECGNMVSDKAASCPKCGAPVVIPIKCEECGEIVPPSSISCPNCGAPFKPSMIKCEECGQMIPCGSKSCPYCGIPVNDSVNQPIMLNNNSSSLLRIMRIGKIPLASVTLEIQSNGKTIGIYPFNVGFDMDIPVLSNMILNVKCQGVNTPIKLTLDTNENYICKISYSTSFSYELYNGNGVLLKKDKLGIGMWILSFLIPIVGIIYYFIKKKEFPVKAKNALVASLMGLAVNIIRLLFF</sequence>
<keyword evidence="1" id="KW-1133">Transmembrane helix</keyword>
<feature type="domain" description="DZANK-type" evidence="2">
    <location>
        <begin position="6"/>
        <end position="51"/>
    </location>
</feature>
<comment type="caution">
    <text evidence="3">The sequence shown here is derived from an EMBL/GenBank/DDBJ whole genome shotgun (WGS) entry which is preliminary data.</text>
</comment>
<feature type="transmembrane region" description="Helical" evidence="1">
    <location>
        <begin position="195"/>
        <end position="214"/>
    </location>
</feature>
<organism evidence="3 4">
    <name type="scientific">Phocaeicola vulgatus</name>
    <name type="common">Bacteroides vulgatus</name>
    <dbReference type="NCBI Taxonomy" id="821"/>
    <lineage>
        <taxon>Bacteria</taxon>
        <taxon>Pseudomonadati</taxon>
        <taxon>Bacteroidota</taxon>
        <taxon>Bacteroidia</taxon>
        <taxon>Bacteroidales</taxon>
        <taxon>Bacteroidaceae</taxon>
        <taxon>Phocaeicola</taxon>
    </lineage>
</organism>
<dbReference type="EMBL" id="QRLF01000024">
    <property type="protein sequence ID" value="RHI88805.1"/>
    <property type="molecule type" value="Genomic_DNA"/>
</dbReference>
<keyword evidence="1" id="KW-0472">Membrane</keyword>
<evidence type="ECO:0000313" key="4">
    <source>
        <dbReference type="Proteomes" id="UP000285777"/>
    </source>
</evidence>
<keyword evidence="1" id="KW-0812">Transmembrane</keyword>
<reference evidence="3 4" key="1">
    <citation type="submission" date="2018-08" db="EMBL/GenBank/DDBJ databases">
        <title>A genome reference for cultivated species of the human gut microbiota.</title>
        <authorList>
            <person name="Zou Y."/>
            <person name="Xue W."/>
            <person name="Luo G."/>
        </authorList>
    </citation>
    <scope>NUCLEOTIDE SEQUENCE [LARGE SCALE GENOMIC DNA]</scope>
    <source>
        <strain evidence="3 4">AM13-21</strain>
    </source>
</reference>
<evidence type="ECO:0000313" key="3">
    <source>
        <dbReference type="EMBL" id="RHI88805.1"/>
    </source>
</evidence>
<evidence type="ECO:0000259" key="2">
    <source>
        <dbReference type="Pfam" id="PF12773"/>
    </source>
</evidence>
<evidence type="ECO:0000256" key="1">
    <source>
        <dbReference type="SAM" id="Phobius"/>
    </source>
</evidence>
<name>A0A415BPL3_PHOVU</name>
<dbReference type="Pfam" id="PF12773">
    <property type="entry name" value="DZR"/>
    <property type="match status" value="1"/>
</dbReference>
<proteinExistence type="predicted"/>
<dbReference type="InterPro" id="IPR025874">
    <property type="entry name" value="DZR"/>
</dbReference>
<gene>
    <name evidence="3" type="ORF">DW150_14395</name>
</gene>
<dbReference type="RefSeq" id="WP_118291356.1">
    <property type="nucleotide sequence ID" value="NZ_QRLF01000024.1"/>
</dbReference>
<dbReference type="AlphaFoldDB" id="A0A415BPL3"/>
<feature type="transmembrane region" description="Helical" evidence="1">
    <location>
        <begin position="226"/>
        <end position="243"/>
    </location>
</feature>
<accession>A0A415BPL3</accession>
<dbReference type="Proteomes" id="UP000285777">
    <property type="component" value="Unassembled WGS sequence"/>
</dbReference>
<protein>
    <submittedName>
        <fullName evidence="3">Zinc ribbon domain-containing protein</fullName>
    </submittedName>
</protein>